<dbReference type="Pfam" id="PF01569">
    <property type="entry name" value="PAP2"/>
    <property type="match status" value="1"/>
</dbReference>
<dbReference type="InterPro" id="IPR036938">
    <property type="entry name" value="PAP2/HPO_sf"/>
</dbReference>
<evidence type="ECO:0000256" key="6">
    <source>
        <dbReference type="SAM" id="Phobius"/>
    </source>
</evidence>
<dbReference type="InterPro" id="IPR000326">
    <property type="entry name" value="PAP2/HPO"/>
</dbReference>
<feature type="transmembrane region" description="Helical" evidence="6">
    <location>
        <begin position="155"/>
        <end position="178"/>
    </location>
</feature>
<keyword evidence="3" id="KW-0378">Hydrolase</keyword>
<dbReference type="UniPathway" id="UPA00378"/>
<keyword evidence="9" id="KW-1185">Reference proteome</keyword>
<dbReference type="EMBL" id="KV453855">
    <property type="protein sequence ID" value="ODV84855.1"/>
    <property type="molecule type" value="Genomic_DNA"/>
</dbReference>
<keyword evidence="5 6" id="KW-0472">Membrane</keyword>
<dbReference type="SMART" id="SM00014">
    <property type="entry name" value="acidPPc"/>
    <property type="match status" value="1"/>
</dbReference>
<dbReference type="GO" id="GO:0006629">
    <property type="term" value="P:lipid metabolic process"/>
    <property type="evidence" value="ECO:0007669"/>
    <property type="project" value="UniProtKB-ARBA"/>
</dbReference>
<dbReference type="AlphaFoldDB" id="A0A1E4SZB8"/>
<comment type="subcellular location">
    <subcellularLocation>
        <location evidence="1">Membrane</location>
        <topology evidence="1">Multi-pass membrane protein</topology>
    </subcellularLocation>
</comment>
<gene>
    <name evidence="8" type="ORF">CANARDRAFT_200106</name>
</gene>
<dbReference type="Proteomes" id="UP000094801">
    <property type="component" value="Unassembled WGS sequence"/>
</dbReference>
<evidence type="ECO:0000313" key="8">
    <source>
        <dbReference type="EMBL" id="ODV84855.1"/>
    </source>
</evidence>
<feature type="domain" description="Phosphatidic acid phosphatase type 2/haloperoxidase" evidence="7">
    <location>
        <begin position="54"/>
        <end position="172"/>
    </location>
</feature>
<dbReference type="Gene3D" id="1.20.144.10">
    <property type="entry name" value="Phosphatidic acid phosphatase type 2/haloperoxidase"/>
    <property type="match status" value="1"/>
</dbReference>
<evidence type="ECO:0000256" key="5">
    <source>
        <dbReference type="ARBA" id="ARBA00023136"/>
    </source>
</evidence>
<keyword evidence="2 6" id="KW-0812">Transmembrane</keyword>
<dbReference type="SUPFAM" id="SSF48317">
    <property type="entry name" value="Acid phosphatase/Vanadium-dependent haloperoxidase"/>
    <property type="match status" value="1"/>
</dbReference>
<evidence type="ECO:0000256" key="4">
    <source>
        <dbReference type="ARBA" id="ARBA00022989"/>
    </source>
</evidence>
<evidence type="ECO:0000256" key="2">
    <source>
        <dbReference type="ARBA" id="ARBA00022692"/>
    </source>
</evidence>
<accession>A0A1E4SZB8</accession>
<evidence type="ECO:0000313" key="9">
    <source>
        <dbReference type="Proteomes" id="UP000094801"/>
    </source>
</evidence>
<feature type="transmembrane region" description="Helical" evidence="6">
    <location>
        <begin position="129"/>
        <end position="149"/>
    </location>
</feature>
<protein>
    <recommendedName>
        <fullName evidence="7">Phosphatidic acid phosphatase type 2/haloperoxidase domain-containing protein</fullName>
    </recommendedName>
</protein>
<sequence>MTPKLQELIPFDHTYILYDPENPLSLAIAIASLTPILILVFIFSWFVITREVESCLLAFGHVLNDLTSCIIKKLSKFERPIEGQIFKTDGSLAYGMPSSHSQFVSFLTCYMTLKMLLQWPTALSKKCQIVSIGSLLAVQFSVVYSRVYFSYHNFYQVFVGTILGIFLSSAYFLLVSILRDVGLINWLLDWNICQLLQMKDSFDGSKVTTLADERNNWKNKSTHYIRT</sequence>
<proteinExistence type="predicted"/>
<dbReference type="GO" id="GO:0042392">
    <property type="term" value="F:sphingosine-1-phosphate phosphatase activity"/>
    <property type="evidence" value="ECO:0007669"/>
    <property type="project" value="TreeGrafter"/>
</dbReference>
<dbReference type="PANTHER" id="PTHR14969">
    <property type="entry name" value="SPHINGOSINE-1-PHOSPHATE PHOSPHOHYDROLASE"/>
    <property type="match status" value="1"/>
</dbReference>
<evidence type="ECO:0000256" key="1">
    <source>
        <dbReference type="ARBA" id="ARBA00004141"/>
    </source>
</evidence>
<evidence type="ECO:0000259" key="7">
    <source>
        <dbReference type="SMART" id="SM00014"/>
    </source>
</evidence>
<dbReference type="PANTHER" id="PTHR14969:SF59">
    <property type="entry name" value="DOLICHYLDIPHOSPHATASE"/>
    <property type="match status" value="1"/>
</dbReference>
<name>A0A1E4SZB8_9ASCO</name>
<dbReference type="CDD" id="cd03382">
    <property type="entry name" value="PAP2_dolichyldiphosphatase"/>
    <property type="match status" value="1"/>
</dbReference>
<dbReference type="InterPro" id="IPR039667">
    <property type="entry name" value="Dolichyldiphosphatase_PAP2"/>
</dbReference>
<evidence type="ECO:0000256" key="3">
    <source>
        <dbReference type="ARBA" id="ARBA00022801"/>
    </source>
</evidence>
<keyword evidence="4 6" id="KW-1133">Transmembrane helix</keyword>
<dbReference type="STRING" id="983967.A0A1E4SZB8"/>
<feature type="transmembrane region" description="Helical" evidence="6">
    <location>
        <begin position="24"/>
        <end position="48"/>
    </location>
</feature>
<dbReference type="GO" id="GO:0016020">
    <property type="term" value="C:membrane"/>
    <property type="evidence" value="ECO:0007669"/>
    <property type="project" value="UniProtKB-SubCell"/>
</dbReference>
<dbReference type="OrthoDB" id="302705at2759"/>
<organism evidence="8 9">
    <name type="scientific">[Candida] arabinofermentans NRRL YB-2248</name>
    <dbReference type="NCBI Taxonomy" id="983967"/>
    <lineage>
        <taxon>Eukaryota</taxon>
        <taxon>Fungi</taxon>
        <taxon>Dikarya</taxon>
        <taxon>Ascomycota</taxon>
        <taxon>Saccharomycotina</taxon>
        <taxon>Pichiomycetes</taxon>
        <taxon>Pichiales</taxon>
        <taxon>Pichiaceae</taxon>
        <taxon>Ogataea</taxon>
        <taxon>Ogataea/Candida clade</taxon>
    </lineage>
</organism>
<reference evidence="9" key="1">
    <citation type="submission" date="2016-04" db="EMBL/GenBank/DDBJ databases">
        <title>Comparative genomics of biotechnologically important yeasts.</title>
        <authorList>
            <consortium name="DOE Joint Genome Institute"/>
            <person name="Riley R."/>
            <person name="Haridas S."/>
            <person name="Wolfe K.H."/>
            <person name="Lopes M.R."/>
            <person name="Hittinger C.T."/>
            <person name="Goker M."/>
            <person name="Salamov A."/>
            <person name="Wisecaver J."/>
            <person name="Long T.M."/>
            <person name="Aerts A.L."/>
            <person name="Barry K."/>
            <person name="Choi C."/>
            <person name="Clum A."/>
            <person name="Coughlan A.Y."/>
            <person name="Deshpande S."/>
            <person name="Douglass A.P."/>
            <person name="Hanson S.J."/>
            <person name="Klenk H.-P."/>
            <person name="Labutti K."/>
            <person name="Lapidus A."/>
            <person name="Lindquist E."/>
            <person name="Lipzen A."/>
            <person name="Meier-Kolthoff J.P."/>
            <person name="Ohm R.A."/>
            <person name="Otillar R.P."/>
            <person name="Pangilinan J."/>
            <person name="Peng Y."/>
            <person name="Rokas A."/>
            <person name="Rosa C.A."/>
            <person name="Scheuner C."/>
            <person name="Sibirny A.A."/>
            <person name="Slot J.C."/>
            <person name="Stielow J.B."/>
            <person name="Sun H."/>
            <person name="Kurtzman C.P."/>
            <person name="Blackwell M."/>
            <person name="Grigoriev I.V."/>
            <person name="Jeffries T.W."/>
        </authorList>
    </citation>
    <scope>NUCLEOTIDE SEQUENCE [LARGE SCALE GENOMIC DNA]</scope>
    <source>
        <strain evidence="9">NRRL YB-2248</strain>
    </source>
</reference>